<organism evidence="3 4">
    <name type="scientific">Eucalyptus globulus</name>
    <name type="common">Tasmanian blue gum</name>
    <dbReference type="NCBI Taxonomy" id="34317"/>
    <lineage>
        <taxon>Eukaryota</taxon>
        <taxon>Viridiplantae</taxon>
        <taxon>Streptophyta</taxon>
        <taxon>Embryophyta</taxon>
        <taxon>Tracheophyta</taxon>
        <taxon>Spermatophyta</taxon>
        <taxon>Magnoliopsida</taxon>
        <taxon>eudicotyledons</taxon>
        <taxon>Gunneridae</taxon>
        <taxon>Pentapetalae</taxon>
        <taxon>rosids</taxon>
        <taxon>malvids</taxon>
        <taxon>Myrtales</taxon>
        <taxon>Myrtaceae</taxon>
        <taxon>Myrtoideae</taxon>
        <taxon>Eucalypteae</taxon>
        <taxon>Eucalyptus</taxon>
    </lineage>
</organism>
<evidence type="ECO:0000313" key="4">
    <source>
        <dbReference type="Proteomes" id="UP001634007"/>
    </source>
</evidence>
<dbReference type="PANTHER" id="PTHR35274:SF2">
    <property type="entry name" value="E6-LIKE PROTEIN"/>
    <property type="match status" value="1"/>
</dbReference>
<dbReference type="InterPro" id="IPR040290">
    <property type="entry name" value="Prot_E6-like"/>
</dbReference>
<feature type="compositionally biased region" description="Low complexity" evidence="1">
    <location>
        <begin position="121"/>
        <end position="137"/>
    </location>
</feature>
<sequence length="301" mass="34689">MATPKHVVALLILAFLSVSIAVEARDVKERQAFSKFTNANDNDDKENARVIPTKEVSLTTAETLKKQENQEQQPTFLPQTKNGYGLYGHEEEMVKNTPATATPTSTGNRPSKTTMPADSFYSNPNGNFENSNNYYNDRSYDKRSNNYYNKDAYVADQREQARDTYMPEEQNFGGNTRLQDSSYTTTTTTGSRATTDRNNYYTGGNRYGAAQQEGMSDTRFMEDGKYYYNVDNEEKYYQNRYQRSKPEYSTQGYYVNTNQNRNNNNNNVNLYEQQYNNVNDNSMGGYQNEEFQESQDDEFVP</sequence>
<feature type="region of interest" description="Disordered" evidence="1">
    <location>
        <begin position="278"/>
        <end position="301"/>
    </location>
</feature>
<proteinExistence type="predicted"/>
<feature type="chain" id="PRO_5044793607" description="Protein E6" evidence="2">
    <location>
        <begin position="25"/>
        <end position="301"/>
    </location>
</feature>
<dbReference type="AlphaFoldDB" id="A0ABD3KJS0"/>
<keyword evidence="2" id="KW-0732">Signal</keyword>
<name>A0ABD3KJS0_EUCGL</name>
<reference evidence="3 4" key="1">
    <citation type="submission" date="2024-11" db="EMBL/GenBank/DDBJ databases">
        <title>Chromosome-level genome assembly of Eucalyptus globulus Labill. provides insights into its genome evolution.</title>
        <authorList>
            <person name="Li X."/>
        </authorList>
    </citation>
    <scope>NUCLEOTIDE SEQUENCE [LARGE SCALE GENOMIC DNA]</scope>
    <source>
        <strain evidence="3">CL2024</strain>
        <tissue evidence="3">Fresh tender leaves</tissue>
    </source>
</reference>
<feature type="compositionally biased region" description="Acidic residues" evidence="1">
    <location>
        <begin position="290"/>
        <end position="301"/>
    </location>
</feature>
<feature type="compositionally biased region" description="Low complexity" evidence="1">
    <location>
        <begin position="181"/>
        <end position="193"/>
    </location>
</feature>
<gene>
    <name evidence="3" type="ORF">ACJRO7_021343</name>
</gene>
<keyword evidence="4" id="KW-1185">Reference proteome</keyword>
<dbReference type="EMBL" id="JBJKBG010000005">
    <property type="protein sequence ID" value="KAL3740050.1"/>
    <property type="molecule type" value="Genomic_DNA"/>
</dbReference>
<dbReference type="PANTHER" id="PTHR35274">
    <property type="entry name" value="E6-LIKE PROTEIN"/>
    <property type="match status" value="1"/>
</dbReference>
<comment type="caution">
    <text evidence="3">The sequence shown here is derived from an EMBL/GenBank/DDBJ whole genome shotgun (WGS) entry which is preliminary data.</text>
</comment>
<feature type="compositionally biased region" description="Polar residues" evidence="1">
    <location>
        <begin position="98"/>
        <end position="116"/>
    </location>
</feature>
<feature type="signal peptide" evidence="2">
    <location>
        <begin position="1"/>
        <end position="24"/>
    </location>
</feature>
<evidence type="ECO:0000313" key="3">
    <source>
        <dbReference type="EMBL" id="KAL3740050.1"/>
    </source>
</evidence>
<evidence type="ECO:0000256" key="1">
    <source>
        <dbReference type="SAM" id="MobiDB-lite"/>
    </source>
</evidence>
<accession>A0ABD3KJS0</accession>
<dbReference type="Proteomes" id="UP001634007">
    <property type="component" value="Unassembled WGS sequence"/>
</dbReference>
<evidence type="ECO:0000256" key="2">
    <source>
        <dbReference type="SAM" id="SignalP"/>
    </source>
</evidence>
<feature type="region of interest" description="Disordered" evidence="1">
    <location>
        <begin position="98"/>
        <end position="143"/>
    </location>
</feature>
<protein>
    <recommendedName>
        <fullName evidence="5">Protein E6</fullName>
    </recommendedName>
</protein>
<evidence type="ECO:0008006" key="5">
    <source>
        <dbReference type="Google" id="ProtNLM"/>
    </source>
</evidence>
<feature type="region of interest" description="Disordered" evidence="1">
    <location>
        <begin position="168"/>
        <end position="198"/>
    </location>
</feature>